<evidence type="ECO:0000256" key="5">
    <source>
        <dbReference type="SAM" id="Phobius"/>
    </source>
</evidence>
<feature type="transmembrane region" description="Helical" evidence="5">
    <location>
        <begin position="12"/>
        <end position="35"/>
    </location>
</feature>
<evidence type="ECO:0000256" key="4">
    <source>
        <dbReference type="ARBA" id="ARBA00023136"/>
    </source>
</evidence>
<comment type="subcellular location">
    <subcellularLocation>
        <location evidence="1">Membrane</location>
        <topology evidence="1">Multi-pass membrane protein</topology>
    </subcellularLocation>
</comment>
<reference evidence="6" key="2">
    <citation type="submission" date="2022-06" db="EMBL/GenBank/DDBJ databases">
        <title>Xiashengella guii gen. nov. sp. nov., a bacterium isolated form anaerobic digestion tank.</title>
        <authorList>
            <person name="Huang H."/>
        </authorList>
    </citation>
    <scope>NUCLEOTIDE SEQUENCE</scope>
    <source>
        <strain evidence="6">Ai-910</strain>
    </source>
</reference>
<dbReference type="Pfam" id="PF09685">
    <property type="entry name" value="MamF_MmsF"/>
    <property type="match status" value="1"/>
</dbReference>
<name>A0A9J6ZRK4_9BACT</name>
<evidence type="ECO:0000256" key="2">
    <source>
        <dbReference type="ARBA" id="ARBA00022692"/>
    </source>
</evidence>
<gene>
    <name evidence="6" type="ORF">M9189_02850</name>
</gene>
<sequence length="111" mass="12257">MTEKNWMTLCHLSALAMFIIPGIGNIIGPLVVWLLKKDEFPAVDTEGKEALNFQITVTIALSVSWILSLVLIGFVLIAIVGLANIVFIVLAAIETSNGRPYRYPFKLDLIK</sequence>
<proteinExistence type="predicted"/>
<dbReference type="InterPro" id="IPR019109">
    <property type="entry name" value="MamF_MmsF"/>
</dbReference>
<evidence type="ECO:0000256" key="3">
    <source>
        <dbReference type="ARBA" id="ARBA00022989"/>
    </source>
</evidence>
<keyword evidence="4 5" id="KW-0472">Membrane</keyword>
<evidence type="ECO:0000313" key="7">
    <source>
        <dbReference type="Proteomes" id="UP001056426"/>
    </source>
</evidence>
<organism evidence="6 7">
    <name type="scientific">Xiashengella succiniciproducens</name>
    <dbReference type="NCBI Taxonomy" id="2949635"/>
    <lineage>
        <taxon>Bacteria</taxon>
        <taxon>Pseudomonadati</taxon>
        <taxon>Bacteroidota</taxon>
        <taxon>Bacteroidia</taxon>
        <taxon>Marinilabiliales</taxon>
        <taxon>Marinilabiliaceae</taxon>
        <taxon>Xiashengella</taxon>
    </lineage>
</organism>
<keyword evidence="7" id="KW-1185">Reference proteome</keyword>
<evidence type="ECO:0000256" key="1">
    <source>
        <dbReference type="ARBA" id="ARBA00004141"/>
    </source>
</evidence>
<dbReference type="EMBL" id="CP098400">
    <property type="protein sequence ID" value="URW80293.1"/>
    <property type="molecule type" value="Genomic_DNA"/>
</dbReference>
<dbReference type="AlphaFoldDB" id="A0A9J6ZRK4"/>
<dbReference type="Proteomes" id="UP001056426">
    <property type="component" value="Chromosome"/>
</dbReference>
<keyword evidence="2 5" id="KW-0812">Transmembrane</keyword>
<protein>
    <submittedName>
        <fullName evidence="6">DUF4870 domain-containing protein</fullName>
    </submittedName>
</protein>
<keyword evidence="3 5" id="KW-1133">Transmembrane helix</keyword>
<dbReference type="KEGG" id="alkq:M9189_02850"/>
<accession>A0A9J6ZRK4</accession>
<dbReference type="RefSeq" id="WP_250724433.1">
    <property type="nucleotide sequence ID" value="NZ_CP098400.1"/>
</dbReference>
<feature type="transmembrane region" description="Helical" evidence="5">
    <location>
        <begin position="65"/>
        <end position="93"/>
    </location>
</feature>
<evidence type="ECO:0000313" key="6">
    <source>
        <dbReference type="EMBL" id="URW80293.1"/>
    </source>
</evidence>
<reference evidence="6" key="1">
    <citation type="submission" date="2022-05" db="EMBL/GenBank/DDBJ databases">
        <authorList>
            <person name="Sun X."/>
        </authorList>
    </citation>
    <scope>NUCLEOTIDE SEQUENCE</scope>
    <source>
        <strain evidence="6">Ai-910</strain>
    </source>
</reference>